<evidence type="ECO:0000313" key="1">
    <source>
        <dbReference type="EMBL" id="EED17343.1"/>
    </source>
</evidence>
<dbReference type="eggNOG" id="ENOG502SHC2">
    <property type="taxonomic scope" value="Eukaryota"/>
</dbReference>
<dbReference type="AlphaFoldDB" id="B8M948"/>
<dbReference type="InParanoid" id="B8M948"/>
<dbReference type="PANTHER" id="PTHR37540:SF9">
    <property type="entry name" value="ZN(2)-C6 FUNGAL-TYPE DOMAIN-CONTAINING PROTEIN"/>
    <property type="match status" value="1"/>
</dbReference>
<organism evidence="1 2">
    <name type="scientific">Talaromyces stipitatus (strain ATCC 10500 / CBS 375.48 / QM 6759 / NRRL 1006)</name>
    <name type="common">Penicillium stipitatum</name>
    <dbReference type="NCBI Taxonomy" id="441959"/>
    <lineage>
        <taxon>Eukaryota</taxon>
        <taxon>Fungi</taxon>
        <taxon>Dikarya</taxon>
        <taxon>Ascomycota</taxon>
        <taxon>Pezizomycotina</taxon>
        <taxon>Eurotiomycetes</taxon>
        <taxon>Eurotiomycetidae</taxon>
        <taxon>Eurotiales</taxon>
        <taxon>Trichocomaceae</taxon>
        <taxon>Talaromyces</taxon>
        <taxon>Talaromyces sect. Talaromyces</taxon>
    </lineage>
</organism>
<evidence type="ECO:0000313" key="2">
    <source>
        <dbReference type="Proteomes" id="UP000001745"/>
    </source>
</evidence>
<dbReference type="OMA" id="IFPVEME"/>
<dbReference type="GeneID" id="8098834"/>
<dbReference type="HOGENOM" id="CLU_023254_3_0_1"/>
<dbReference type="OrthoDB" id="4158087at2759"/>
<name>B8M948_TALSN</name>
<dbReference type="Proteomes" id="UP000001745">
    <property type="component" value="Unassembled WGS sequence"/>
</dbReference>
<proteinExistence type="predicted"/>
<dbReference type="EMBL" id="EQ962655">
    <property type="protein sequence ID" value="EED17343.1"/>
    <property type="molecule type" value="Genomic_DNA"/>
</dbReference>
<keyword evidence="2" id="KW-1185">Reference proteome</keyword>
<accession>B8M948</accession>
<sequence length="439" mass="49261">MTFEFIDNNSKIDPRTRKRIRSLVATGKNAGKTVVRPSRIKALKEQLTHPVAFPSAQIHSELTQSESSSEETVLPIERPIGDDVCYFFTSSQPNLASRSLAKRDCLTQQSSPSRDAIHHLCQTFRLVNKKLSDNVVPLSTIATILMLAQYERHQSQHYQGLIHLNGLLRLINVRGGVLEVQKEMPIIMQKAFRVDLDFALYMGTATIFNVNHVLASRAIIFGSGVCPLHHLRCTVDSSLLGFSMNLSIDLHNALVEAMSLSRQLNDAAETKALKVNLYFFNANIILLGYQVISISPLSQSYQLSRLENSIHLGLAMFVTTFMNRLDRKIPDMPFMSELLRVLLTFDFQVHLSVLLWLLFLGNATILGPNDQEWLAPMVATTAQKLGLYSWNGVSKALVKLPWVNSLYNSSSQSLWLKASTYYESPFVEKSSASPNLHLV</sequence>
<dbReference type="STRING" id="441959.B8M948"/>
<evidence type="ECO:0008006" key="3">
    <source>
        <dbReference type="Google" id="ProtNLM"/>
    </source>
</evidence>
<protein>
    <recommendedName>
        <fullName evidence="3">Tachykinin family protein</fullName>
    </recommendedName>
</protein>
<dbReference type="VEuPathDB" id="FungiDB:TSTA_111790"/>
<dbReference type="PhylomeDB" id="B8M948"/>
<dbReference type="RefSeq" id="XP_002481335.1">
    <property type="nucleotide sequence ID" value="XM_002481290.1"/>
</dbReference>
<reference evidence="2" key="1">
    <citation type="journal article" date="2015" name="Genome Announc.">
        <title>Genome sequence of the AIDS-associated pathogen Penicillium marneffei (ATCC18224) and its near taxonomic relative Talaromyces stipitatus (ATCC10500).</title>
        <authorList>
            <person name="Nierman W.C."/>
            <person name="Fedorova-Abrams N.D."/>
            <person name="Andrianopoulos A."/>
        </authorList>
    </citation>
    <scope>NUCLEOTIDE SEQUENCE [LARGE SCALE GENOMIC DNA]</scope>
    <source>
        <strain evidence="2">ATCC 10500 / CBS 375.48 / QM 6759 / NRRL 1006</strain>
    </source>
</reference>
<gene>
    <name evidence="1" type="ORF">TSTA_111790</name>
</gene>
<dbReference type="PANTHER" id="PTHR37540">
    <property type="entry name" value="TRANSCRIPTION FACTOR (ACR-2), PUTATIVE-RELATED-RELATED"/>
    <property type="match status" value="1"/>
</dbReference>